<evidence type="ECO:0000313" key="4">
    <source>
        <dbReference type="Proteomes" id="UP000249417"/>
    </source>
</evidence>
<keyword evidence="1" id="KW-0812">Transmembrane</keyword>
<evidence type="ECO:0008006" key="5">
    <source>
        <dbReference type="Google" id="ProtNLM"/>
    </source>
</evidence>
<evidence type="ECO:0000256" key="1">
    <source>
        <dbReference type="SAM" id="Phobius"/>
    </source>
</evidence>
<feature type="transmembrane region" description="Helical" evidence="1">
    <location>
        <begin position="77"/>
        <end position="95"/>
    </location>
</feature>
<keyword evidence="1" id="KW-0472">Membrane</keyword>
<reference evidence="3 4" key="1">
    <citation type="submission" date="2017-08" db="EMBL/GenBank/DDBJ databases">
        <title>Infants hospitalized years apart are colonized by the same room-sourced microbial strains.</title>
        <authorList>
            <person name="Brooks B."/>
            <person name="Olm M.R."/>
            <person name="Firek B.A."/>
            <person name="Baker R."/>
            <person name="Thomas B.C."/>
            <person name="Morowitz M.J."/>
            <person name="Banfield J.F."/>
        </authorList>
    </citation>
    <scope>NUCLEOTIDE SEQUENCE [LARGE SCALE GENOMIC DNA]</scope>
    <source>
        <strain evidence="3">S2_005_002_R2_29</strain>
    </source>
</reference>
<organism evidence="3 4">
    <name type="scientific">Micavibrio aeruginosavorus</name>
    <dbReference type="NCBI Taxonomy" id="349221"/>
    <lineage>
        <taxon>Bacteria</taxon>
        <taxon>Pseudomonadati</taxon>
        <taxon>Bdellovibrionota</taxon>
        <taxon>Bdellovibrionia</taxon>
        <taxon>Bdellovibrionales</taxon>
        <taxon>Pseudobdellovibrionaceae</taxon>
        <taxon>Micavibrio</taxon>
    </lineage>
</organism>
<comment type="caution">
    <text evidence="3">The sequence shown here is derived from an EMBL/GenBank/DDBJ whole genome shotgun (WGS) entry which is preliminary data.</text>
</comment>
<evidence type="ECO:0000313" key="3">
    <source>
        <dbReference type="EMBL" id="PZQ45129.1"/>
    </source>
</evidence>
<dbReference type="EMBL" id="QFQB01000062">
    <property type="protein sequence ID" value="PZQ45129.1"/>
    <property type="molecule type" value="Genomic_DNA"/>
</dbReference>
<name>A0A2W5MYA9_9BACT</name>
<evidence type="ECO:0000256" key="2">
    <source>
        <dbReference type="SAM" id="SignalP"/>
    </source>
</evidence>
<proteinExistence type="predicted"/>
<feature type="transmembrane region" description="Helical" evidence="1">
    <location>
        <begin position="43"/>
        <end position="65"/>
    </location>
</feature>
<dbReference type="Proteomes" id="UP000249417">
    <property type="component" value="Unassembled WGS sequence"/>
</dbReference>
<sequence length="99" mass="10537">MTRTAIPYCLIFGAMLLVALSPEPAFASSGGALFSSGTNFLNALVTLLSSTWVRLIAIIYVIFVGWRVFRGRIDMELIVSAIVGLILTFGAPGIVDSIA</sequence>
<dbReference type="AlphaFoldDB" id="A0A2W5MYA9"/>
<feature type="chain" id="PRO_5016143203" description="Type IV secretion system protein VirB2" evidence="2">
    <location>
        <begin position="28"/>
        <end position="99"/>
    </location>
</feature>
<gene>
    <name evidence="3" type="ORF">DI551_08420</name>
</gene>
<accession>A0A2W5MYA9</accession>
<dbReference type="InterPro" id="IPR007039">
    <property type="entry name" value="TrbC/VirB2"/>
</dbReference>
<keyword evidence="2" id="KW-0732">Signal</keyword>
<dbReference type="Pfam" id="PF04956">
    <property type="entry name" value="TrbC"/>
    <property type="match status" value="1"/>
</dbReference>
<protein>
    <recommendedName>
        <fullName evidence="5">Type IV secretion system protein VirB2</fullName>
    </recommendedName>
</protein>
<feature type="signal peptide" evidence="2">
    <location>
        <begin position="1"/>
        <end position="27"/>
    </location>
</feature>
<keyword evidence="1" id="KW-1133">Transmembrane helix</keyword>